<evidence type="ECO:0000313" key="2">
    <source>
        <dbReference type="EMBL" id="SVE02866.1"/>
    </source>
</evidence>
<evidence type="ECO:0000256" key="1">
    <source>
        <dbReference type="SAM" id="MobiDB-lite"/>
    </source>
</evidence>
<proteinExistence type="predicted"/>
<dbReference type="EMBL" id="UINC01189256">
    <property type="protein sequence ID" value="SVE02866.1"/>
    <property type="molecule type" value="Genomic_DNA"/>
</dbReference>
<sequence length="132" mass="14131">MSSRLRLQTAVTVAVFATVSIVEAQTSSIPRTPSGQPDLSGTYDIATLTPLQRPERFGNKAFLTEEEAAALEREEFDRNLDRNQASNPNREAPPDGGDGSRGAAGNVGGYNSFWIDRGSSAVLVDGQYPTSI</sequence>
<feature type="region of interest" description="Disordered" evidence="1">
    <location>
        <begin position="73"/>
        <end position="105"/>
    </location>
</feature>
<reference evidence="2" key="1">
    <citation type="submission" date="2018-05" db="EMBL/GenBank/DDBJ databases">
        <authorList>
            <person name="Lanie J.A."/>
            <person name="Ng W.-L."/>
            <person name="Kazmierczak K.M."/>
            <person name="Andrzejewski T.M."/>
            <person name="Davidsen T.M."/>
            <person name="Wayne K.J."/>
            <person name="Tettelin H."/>
            <person name="Glass J.I."/>
            <person name="Rusch D."/>
            <person name="Podicherti R."/>
            <person name="Tsui H.-C.T."/>
            <person name="Winkler M.E."/>
        </authorList>
    </citation>
    <scope>NUCLEOTIDE SEQUENCE</scope>
</reference>
<feature type="compositionally biased region" description="Gly residues" evidence="1">
    <location>
        <begin position="96"/>
        <end position="105"/>
    </location>
</feature>
<feature type="non-terminal residue" evidence="2">
    <location>
        <position position="132"/>
    </location>
</feature>
<gene>
    <name evidence="2" type="ORF">METZ01_LOCUS455720</name>
</gene>
<organism evidence="2">
    <name type="scientific">marine metagenome</name>
    <dbReference type="NCBI Taxonomy" id="408172"/>
    <lineage>
        <taxon>unclassified sequences</taxon>
        <taxon>metagenomes</taxon>
        <taxon>ecological metagenomes</taxon>
    </lineage>
</organism>
<dbReference type="AlphaFoldDB" id="A0A383A4P7"/>
<name>A0A383A4P7_9ZZZZ</name>
<accession>A0A383A4P7</accession>
<protein>
    <submittedName>
        <fullName evidence="2">Uncharacterized protein</fullName>
    </submittedName>
</protein>